<evidence type="ECO:0000256" key="1">
    <source>
        <dbReference type="SAM" id="MobiDB-lite"/>
    </source>
</evidence>
<feature type="region of interest" description="Disordered" evidence="1">
    <location>
        <begin position="1"/>
        <end position="43"/>
    </location>
</feature>
<sequence>VVRAPAENELPEEMDAEEKKEEKEATSSKEDGHDARGDELMSQLKHPVKIIEKSYPLYTWLRFG</sequence>
<comment type="caution">
    <text evidence="2">The sequence shown here is derived from an EMBL/GenBank/DDBJ whole genome shotgun (WGS) entry which is preliminary data.</text>
</comment>
<proteinExistence type="predicted"/>
<accession>A0AA38CI38</accession>
<gene>
    <name evidence="2" type="ORF">KI387_029166</name>
</gene>
<evidence type="ECO:0000313" key="2">
    <source>
        <dbReference type="EMBL" id="KAH9297484.1"/>
    </source>
</evidence>
<organism evidence="2 3">
    <name type="scientific">Taxus chinensis</name>
    <name type="common">Chinese yew</name>
    <name type="synonym">Taxus wallichiana var. chinensis</name>
    <dbReference type="NCBI Taxonomy" id="29808"/>
    <lineage>
        <taxon>Eukaryota</taxon>
        <taxon>Viridiplantae</taxon>
        <taxon>Streptophyta</taxon>
        <taxon>Embryophyta</taxon>
        <taxon>Tracheophyta</taxon>
        <taxon>Spermatophyta</taxon>
        <taxon>Pinopsida</taxon>
        <taxon>Pinidae</taxon>
        <taxon>Conifers II</taxon>
        <taxon>Cupressales</taxon>
        <taxon>Taxaceae</taxon>
        <taxon>Taxus</taxon>
    </lineage>
</organism>
<name>A0AA38CI38_TAXCH</name>
<feature type="non-terminal residue" evidence="2">
    <location>
        <position position="64"/>
    </location>
</feature>
<dbReference type="Proteomes" id="UP000824469">
    <property type="component" value="Unassembled WGS sequence"/>
</dbReference>
<reference evidence="2 3" key="1">
    <citation type="journal article" date="2021" name="Nat. Plants">
        <title>The Taxus genome provides insights into paclitaxel biosynthesis.</title>
        <authorList>
            <person name="Xiong X."/>
            <person name="Gou J."/>
            <person name="Liao Q."/>
            <person name="Li Y."/>
            <person name="Zhou Q."/>
            <person name="Bi G."/>
            <person name="Li C."/>
            <person name="Du R."/>
            <person name="Wang X."/>
            <person name="Sun T."/>
            <person name="Guo L."/>
            <person name="Liang H."/>
            <person name="Lu P."/>
            <person name="Wu Y."/>
            <person name="Zhang Z."/>
            <person name="Ro D.K."/>
            <person name="Shang Y."/>
            <person name="Huang S."/>
            <person name="Yan J."/>
        </authorList>
    </citation>
    <scope>NUCLEOTIDE SEQUENCE [LARGE SCALE GENOMIC DNA]</scope>
    <source>
        <strain evidence="2">Ta-2019</strain>
    </source>
</reference>
<evidence type="ECO:0000313" key="3">
    <source>
        <dbReference type="Proteomes" id="UP000824469"/>
    </source>
</evidence>
<dbReference type="AlphaFoldDB" id="A0AA38CI38"/>
<feature type="non-terminal residue" evidence="2">
    <location>
        <position position="1"/>
    </location>
</feature>
<feature type="compositionally biased region" description="Basic and acidic residues" evidence="1">
    <location>
        <begin position="17"/>
        <end position="39"/>
    </location>
</feature>
<dbReference type="EMBL" id="JAHRHJ020000010">
    <property type="protein sequence ID" value="KAH9297484.1"/>
    <property type="molecule type" value="Genomic_DNA"/>
</dbReference>
<protein>
    <submittedName>
        <fullName evidence="2">Uncharacterized protein</fullName>
    </submittedName>
</protein>
<keyword evidence="3" id="KW-1185">Reference proteome</keyword>